<dbReference type="Gene3D" id="3.30.530.20">
    <property type="match status" value="1"/>
</dbReference>
<proteinExistence type="predicted"/>
<protein>
    <submittedName>
        <fullName evidence="1">SRPBCC family protein</fullName>
    </submittedName>
</protein>
<dbReference type="InterPro" id="IPR023393">
    <property type="entry name" value="START-like_dom_sf"/>
</dbReference>
<dbReference type="SUPFAM" id="SSF55961">
    <property type="entry name" value="Bet v1-like"/>
    <property type="match status" value="1"/>
</dbReference>
<organism evidence="1 2">
    <name type="scientific">Micromonospora cathayae</name>
    <dbReference type="NCBI Taxonomy" id="3028804"/>
    <lineage>
        <taxon>Bacteria</taxon>
        <taxon>Bacillati</taxon>
        <taxon>Actinomycetota</taxon>
        <taxon>Actinomycetes</taxon>
        <taxon>Micromonosporales</taxon>
        <taxon>Micromonosporaceae</taxon>
        <taxon>Micromonospora</taxon>
    </lineage>
</organism>
<keyword evidence="2" id="KW-1185">Reference proteome</keyword>
<dbReference type="Proteomes" id="UP001219605">
    <property type="component" value="Chromosome"/>
</dbReference>
<evidence type="ECO:0000313" key="1">
    <source>
        <dbReference type="EMBL" id="WDZ85662.1"/>
    </source>
</evidence>
<dbReference type="Pfam" id="PF10604">
    <property type="entry name" value="Polyketide_cyc2"/>
    <property type="match status" value="1"/>
</dbReference>
<dbReference type="RefSeq" id="WP_275032391.1">
    <property type="nucleotide sequence ID" value="NZ_CP118615.1"/>
</dbReference>
<dbReference type="EMBL" id="CP118615">
    <property type="protein sequence ID" value="WDZ85662.1"/>
    <property type="molecule type" value="Genomic_DNA"/>
</dbReference>
<sequence length="167" mass="17727">MSTVSVTGFVEASAEDVWRLLTELSARTDRLATAHRVEVLTPGPFGAGTAWRETRVRPDGGRLDEEYLVVAAEPPDRLVLASPGIGVDYRITWSLRTVHRRGRTRTAVTVTQEAVPTAPYGRVLALLFGGLAARTVERALRQDLADLAAALGPTGPDPTGPGSTAAA</sequence>
<dbReference type="InterPro" id="IPR019587">
    <property type="entry name" value="Polyketide_cyclase/dehydratase"/>
</dbReference>
<evidence type="ECO:0000313" key="2">
    <source>
        <dbReference type="Proteomes" id="UP001219605"/>
    </source>
</evidence>
<accession>A0ABY7ZU38</accession>
<name>A0ABY7ZU38_9ACTN</name>
<reference evidence="1 2" key="1">
    <citation type="submission" date="2023-02" db="EMBL/GenBank/DDBJ databases">
        <authorList>
            <person name="Mo P."/>
        </authorList>
    </citation>
    <scope>NUCLEOTIDE SEQUENCE [LARGE SCALE GENOMIC DNA]</scope>
    <source>
        <strain evidence="1 2">HUAS 3</strain>
    </source>
</reference>
<gene>
    <name evidence="1" type="ORF">PVK37_04215</name>
</gene>